<dbReference type="AlphaFoldDB" id="A0A1F4UT87"/>
<dbReference type="SUPFAM" id="SSF54593">
    <property type="entry name" value="Glyoxalase/Bleomycin resistance protein/Dihydroxybiphenyl dioxygenase"/>
    <property type="match status" value="1"/>
</dbReference>
<organism evidence="1 2">
    <name type="scientific">candidate division WWE3 bacterium RIFCSPLOWO2_01_FULL_37_15</name>
    <dbReference type="NCBI Taxonomy" id="1802622"/>
    <lineage>
        <taxon>Bacteria</taxon>
        <taxon>Katanobacteria</taxon>
    </lineage>
</organism>
<dbReference type="InterPro" id="IPR029068">
    <property type="entry name" value="Glyas_Bleomycin-R_OHBP_Dase"/>
</dbReference>
<comment type="caution">
    <text evidence="1">The sequence shown here is derived from an EMBL/GenBank/DDBJ whole genome shotgun (WGS) entry which is preliminary data.</text>
</comment>
<evidence type="ECO:0000313" key="2">
    <source>
        <dbReference type="Proteomes" id="UP000177458"/>
    </source>
</evidence>
<proteinExistence type="predicted"/>
<sequence length="134" mass="15955">MKATLQHIQLNVSNKNISYPFYKEMLLLLGYKIYSVEDWGIGMRDPKTNLVIWVAETENKFRKNKFHRKATGINHLAFLVSSKKNVDDFYKNFIKKNNIKTLYQTPKAFPEYTPNYYAVFFEDPDRIKLEVVFM</sequence>
<dbReference type="Gene3D" id="3.10.180.10">
    <property type="entry name" value="2,3-Dihydroxybiphenyl 1,2-Dioxygenase, domain 1"/>
    <property type="match status" value="1"/>
</dbReference>
<name>A0A1F4UT87_UNCKA</name>
<protein>
    <submittedName>
        <fullName evidence="1">Uncharacterized protein</fullName>
    </submittedName>
</protein>
<dbReference type="InterPro" id="IPR051332">
    <property type="entry name" value="Fosfomycin_Res_Enzymes"/>
</dbReference>
<gene>
    <name evidence="1" type="ORF">A3A69_01265</name>
</gene>
<dbReference type="EMBL" id="MEVF01000045">
    <property type="protein sequence ID" value="OGC48171.1"/>
    <property type="molecule type" value="Genomic_DNA"/>
</dbReference>
<dbReference type="Proteomes" id="UP000177458">
    <property type="component" value="Unassembled WGS sequence"/>
</dbReference>
<dbReference type="PANTHER" id="PTHR36113">
    <property type="entry name" value="LYASE, PUTATIVE-RELATED-RELATED"/>
    <property type="match status" value="1"/>
</dbReference>
<reference evidence="1 2" key="1">
    <citation type="journal article" date="2016" name="Nat. Commun.">
        <title>Thousands of microbial genomes shed light on interconnected biogeochemical processes in an aquifer system.</title>
        <authorList>
            <person name="Anantharaman K."/>
            <person name="Brown C.T."/>
            <person name="Hug L.A."/>
            <person name="Sharon I."/>
            <person name="Castelle C.J."/>
            <person name="Probst A.J."/>
            <person name="Thomas B.C."/>
            <person name="Singh A."/>
            <person name="Wilkins M.J."/>
            <person name="Karaoz U."/>
            <person name="Brodie E.L."/>
            <person name="Williams K.H."/>
            <person name="Hubbard S.S."/>
            <person name="Banfield J.F."/>
        </authorList>
    </citation>
    <scope>NUCLEOTIDE SEQUENCE [LARGE SCALE GENOMIC DNA]</scope>
</reference>
<evidence type="ECO:0000313" key="1">
    <source>
        <dbReference type="EMBL" id="OGC48171.1"/>
    </source>
</evidence>
<dbReference type="PANTHER" id="PTHR36113:SF6">
    <property type="entry name" value="FOSFOMYCIN RESISTANCE PROTEIN FOSX"/>
    <property type="match status" value="1"/>
</dbReference>
<accession>A0A1F4UT87</accession>